<reference evidence="3" key="2">
    <citation type="journal article" date="2017" name="Plant J.">
        <title>Araport11: a complete reannotation of the Arabidopsis thaliana reference genome.</title>
        <authorList>
            <person name="Cheng C.Y."/>
            <person name="Krishnakumar V."/>
            <person name="Chan A.P."/>
            <person name="Thibaud-Nissen F."/>
            <person name="Schobel S."/>
            <person name="Town C.D."/>
        </authorList>
    </citation>
    <scope>GENOME REANNOTATION</scope>
    <source>
        <strain evidence="3">cv. Columbia</strain>
    </source>
</reference>
<sequence>MRTSSDRNRIASTDISPMSSLTVRRVSREDIQLVQNLIERCLQLYMNQKEVVDTLLEQAKIEPGFTELVWQKLEEENREFFKAYYLRLMVKHQIMEYNELLEQQINHMRQMHPTAGASVRNRNGSHVPPMNQQQLLYERKEPDQSSPNLSSPYLNGGSAINTNIPSYVDFSSHSRRVDPSPNSLSLQATNMPLMQGMIKSETAYQNCAPYMYGGEAQSTVGDVTIASFSNDSSNQSLNDPLVDPDAPTFGSLGQIPQNFSLSDLTADFSQSSDILESYEGSPFLLADAENFLDSSERVEHQGDHERLRTISSGFSYENFRSN</sequence>
<evidence type="ECO:0000313" key="3">
    <source>
        <dbReference type="Proteomes" id="UP000006548"/>
    </source>
</evidence>
<dbReference type="GO" id="GO:0016874">
    <property type="term" value="F:ligase activity"/>
    <property type="evidence" value="ECO:0007669"/>
    <property type="project" value="UniProtKB-KW"/>
</dbReference>
<organism evidence="2 3">
    <name type="scientific">Arabidopsis thaliana</name>
    <name type="common">Mouse-ear cress</name>
    <dbReference type="NCBI Taxonomy" id="3702"/>
    <lineage>
        <taxon>Eukaryota</taxon>
        <taxon>Viridiplantae</taxon>
        <taxon>Streptophyta</taxon>
        <taxon>Embryophyta</taxon>
        <taxon>Tracheophyta</taxon>
        <taxon>Spermatophyta</taxon>
        <taxon>Magnoliopsida</taxon>
        <taxon>eudicotyledons</taxon>
        <taxon>Gunneridae</taxon>
        <taxon>Pentapetalae</taxon>
        <taxon>rosids</taxon>
        <taxon>malvids</taxon>
        <taxon>Brassicales</taxon>
        <taxon>Brassicaceae</taxon>
        <taxon>Camelineae</taxon>
        <taxon>Arabidopsis</taxon>
    </lineage>
</organism>
<keyword evidence="2" id="KW-0436">Ligase</keyword>
<proteinExistence type="evidence at protein level"/>
<evidence type="ECO:0007829" key="5">
    <source>
        <dbReference type="ProteomicsDB" id="A0A178UIE7"/>
    </source>
</evidence>
<evidence type="ECO:0000313" key="2">
    <source>
        <dbReference type="EMBL" id="ANM69829.1"/>
    </source>
</evidence>
<dbReference type="PaxDb" id="3702-AT5G04090.2"/>
<dbReference type="PANTHER" id="PTHR31871:SF1">
    <property type="entry name" value="HISTIDINE-TRNA LIGASE"/>
    <property type="match status" value="1"/>
</dbReference>
<accession>A0A178UIE7</accession>
<dbReference type="TAIR" id="AT5G04090"/>
<gene>
    <name evidence="1 2" type="ordered locus">At5g04090</name>
    <name evidence="2" type="ORF">F21E1.10</name>
</gene>
<dbReference type="AlphaFoldDB" id="A0A178UIE7"/>
<dbReference type="NCBIfam" id="TIGR01589">
    <property type="entry name" value="A_thal_3526"/>
    <property type="match status" value="1"/>
</dbReference>
<dbReference type="OrthoDB" id="1620396at2759"/>
<protein>
    <submittedName>
        <fullName evidence="2">Histidine-tRNA ligase</fullName>
    </submittedName>
</protein>
<dbReference type="ExpressionAtlas" id="A0A178UIE7">
    <property type="expression patterns" value="baseline and differential"/>
</dbReference>
<dbReference type="FunCoup" id="A0A178UIE7">
    <property type="interactions" value="1110"/>
</dbReference>
<reference evidence="2 3" key="1">
    <citation type="journal article" date="2000" name="Nature">
        <title>Sequence and analysis of chromosome 5 of the plant Arabidopsis thaliana.</title>
        <authorList>
            <consortium name="Kazusa DNA Research Institute"/>
            <consortium name="Cold Spring Harbor and Washington University in St Louis Sequencing Consortium"/>
            <consortium name="European Union Arabidopsis Genome Sequencing Consortium"/>
            <person name="Tabata S."/>
            <person name="Kaneko T."/>
            <person name="Nakamura Y."/>
            <person name="Kotani H."/>
            <person name="Kato T."/>
            <person name="Asamizu E."/>
            <person name="Miyajima N."/>
            <person name="Sasamoto S."/>
            <person name="Kimura T."/>
            <person name="Hosouchi T."/>
            <person name="Kawashima K."/>
            <person name="Kohara M."/>
            <person name="Matsumoto M."/>
            <person name="Matsuno A."/>
            <person name="Muraki A."/>
            <person name="Nakayama S."/>
            <person name="Nakazaki N."/>
            <person name="Naruo K."/>
            <person name="Okumura S."/>
            <person name="Shinpo S."/>
            <person name="Takeuchi C."/>
            <person name="Wada T."/>
            <person name="Watanabe A."/>
            <person name="Yamada M."/>
            <person name="Yasuda M."/>
            <person name="Sato S."/>
            <person name="de la Bastide M."/>
            <person name="Huang E."/>
            <person name="Spiegel L."/>
            <person name="Gnoj L."/>
            <person name="O'Shaughnessy A."/>
            <person name="Preston R."/>
            <person name="Habermann K."/>
            <person name="Murray J."/>
            <person name="Johnson D."/>
            <person name="Rohlfing T."/>
            <person name="Nelson J."/>
            <person name="Stoneking T."/>
            <person name="Pepin K."/>
            <person name="Spieth J."/>
            <person name="Sekhon M."/>
            <person name="Armstrong J."/>
            <person name="Becker M."/>
            <person name="Belter E."/>
            <person name="Cordum H."/>
            <person name="Cordes M."/>
            <person name="Courtney L."/>
            <person name="Courtney W."/>
            <person name="Dante M."/>
            <person name="Du H."/>
            <person name="Edwards J."/>
            <person name="Fryman J."/>
            <person name="Haakensen B."/>
            <person name="Lamar E."/>
            <person name="Latreille P."/>
            <person name="Leonard S."/>
            <person name="Meyer R."/>
            <person name="Mulvaney E."/>
            <person name="Ozersky P."/>
            <person name="Riley A."/>
            <person name="Strowmatt C."/>
            <person name="Wagner-McPherson C."/>
            <person name="Wollam A."/>
            <person name="Yoakum M."/>
            <person name="Bell M."/>
            <person name="Dedhia N."/>
            <person name="Parnell L."/>
            <person name="Shah R."/>
            <person name="Rodriguez M."/>
            <person name="See L.H."/>
            <person name="Vil D."/>
            <person name="Baker J."/>
            <person name="Kirchoff K."/>
            <person name="Toth K."/>
            <person name="King L."/>
            <person name="Bahret A."/>
            <person name="Miller B."/>
            <person name="Marra M."/>
            <person name="Martienssen R."/>
            <person name="McCombie W.R."/>
            <person name="Wilson R.K."/>
            <person name="Murphy G."/>
            <person name="Bancroft I."/>
            <person name="Volckaert G."/>
            <person name="Wambutt R."/>
            <person name="Dusterhoft A."/>
            <person name="Stiekema W."/>
            <person name="Pohl T."/>
            <person name="Entian K.D."/>
            <person name="Terryn N."/>
            <person name="Hartley N."/>
            <person name="Bent E."/>
            <person name="Johnson S."/>
            <person name="Langham S.A."/>
            <person name="McCullagh B."/>
            <person name="Robben J."/>
            <person name="Grymonprez B."/>
            <person name="Zimmermann W."/>
            <person name="Ramsperger U."/>
            <person name="Wedler H."/>
            <person name="Balke K."/>
            <person name="Wedler E."/>
            <person name="Peters S."/>
            <person name="van Staveren M."/>
            <person name="Dirkse W."/>
            <person name="Mooijman P."/>
            <person name="Lankhorst R.K."/>
            <person name="Weitzenegger T."/>
            <person name="Bothe G."/>
            <person name="Rose M."/>
            <person name="Hauf J."/>
            <person name="Berneiser S."/>
            <person name="Hempel S."/>
            <person name="Feldpausch M."/>
            <person name="Lamberth S."/>
            <person name="Villarroel R."/>
            <person name="Gielen J."/>
            <person name="Ardiles W."/>
            <person name="Bents O."/>
            <person name="Lemcke K."/>
            <person name="Kolesov G."/>
            <person name="Mayer K."/>
            <person name="Rudd S."/>
            <person name="Schoof H."/>
            <person name="Schueller C."/>
            <person name="Zaccaria P."/>
            <person name="Mewes H.W."/>
            <person name="Bevan M."/>
            <person name="Fransz P."/>
        </authorList>
    </citation>
    <scope>NUCLEOTIDE SEQUENCE [LARGE SCALE GENOMIC DNA]</scope>
    <source>
        <strain evidence="3">cv. Columbia</strain>
    </source>
</reference>
<dbReference type="EMBL" id="CP002688">
    <property type="protein sequence ID" value="ANM69829.1"/>
    <property type="molecule type" value="Genomic_DNA"/>
</dbReference>
<dbReference type="Araport" id="AT5G04090"/>
<evidence type="ECO:0007829" key="4">
    <source>
        <dbReference type="PeptideAtlas" id="A0A178UIE7"/>
    </source>
</evidence>
<dbReference type="InterPro" id="IPR006476">
    <property type="entry name" value="CHP01589_pln"/>
</dbReference>
<dbReference type="Proteomes" id="UP000006548">
    <property type="component" value="Chromosome 5"/>
</dbReference>
<keyword evidence="3" id="KW-1185">Reference proteome</keyword>
<name>A0A178UIE7_ARATH</name>
<evidence type="ECO:0000313" key="1">
    <source>
        <dbReference type="Araport" id="AT5G04090"/>
    </source>
</evidence>
<dbReference type="InParanoid" id="A0A178UIE7"/>
<dbReference type="GeneID" id="830288"/>
<dbReference type="PANTHER" id="PTHR31871">
    <property type="entry name" value="OS02G0137100 PROTEIN"/>
    <property type="match status" value="1"/>
</dbReference>
<dbReference type="Pfam" id="PF09713">
    <property type="entry name" value="A_thal_3526"/>
    <property type="match status" value="1"/>
</dbReference>
<accession>A0A1P8BE07</accession>
<keyword evidence="4 5" id="KW-1267">Proteomics identification</keyword>
<dbReference type="STRING" id="3702.A0A178UIE7"/>
<dbReference type="ProteomicsDB" id="211788"/>